<evidence type="ECO:0000313" key="2">
    <source>
        <dbReference type="Proteomes" id="UP001164250"/>
    </source>
</evidence>
<proteinExistence type="predicted"/>
<name>A0ACC1BAV2_9ROSI</name>
<gene>
    <name evidence="1" type="ORF">Patl1_15951</name>
</gene>
<accession>A0ACC1BAV2</accession>
<keyword evidence="2" id="KW-1185">Reference proteome</keyword>
<protein>
    <submittedName>
        <fullName evidence="1">Uncharacterized protein</fullName>
    </submittedName>
</protein>
<reference evidence="2" key="1">
    <citation type="journal article" date="2023" name="G3 (Bethesda)">
        <title>Genome assembly and association tests identify interacting loci associated with vigor, precocity, and sex in interspecific pistachio rootstocks.</title>
        <authorList>
            <person name="Palmer W."/>
            <person name="Jacygrad E."/>
            <person name="Sagayaradj S."/>
            <person name="Cavanaugh K."/>
            <person name="Han R."/>
            <person name="Bertier L."/>
            <person name="Beede B."/>
            <person name="Kafkas S."/>
            <person name="Golino D."/>
            <person name="Preece J."/>
            <person name="Michelmore R."/>
        </authorList>
    </citation>
    <scope>NUCLEOTIDE SEQUENCE [LARGE SCALE GENOMIC DNA]</scope>
</reference>
<evidence type="ECO:0000313" key="1">
    <source>
        <dbReference type="EMBL" id="KAJ0096036.1"/>
    </source>
</evidence>
<sequence length="254" mass="29415">MKRSFSIFIKLFVILQSISVLCVSEEFDFFYFVVQWPGSYCDTKNHCCYPKSGKPAADFGIHGLWPNYKDGSYPSNCDPDALFDESQVRFLIKMTQVTILVYCFCLFFVYNMEQLTDLMSKMQKSWPTLSCPSNDGLKFWSHEWVKHGTCAESELDQREYFEAALKLKDKVNLLQILKDAVIKPDDRFYDLDKIKDAIEEATGFTPGIDCNIDSSHNSQLYQIYQCVDTSGSDFIQCPRLPRSRCPSRVQFPKF</sequence>
<organism evidence="1 2">
    <name type="scientific">Pistacia atlantica</name>
    <dbReference type="NCBI Taxonomy" id="434234"/>
    <lineage>
        <taxon>Eukaryota</taxon>
        <taxon>Viridiplantae</taxon>
        <taxon>Streptophyta</taxon>
        <taxon>Embryophyta</taxon>
        <taxon>Tracheophyta</taxon>
        <taxon>Spermatophyta</taxon>
        <taxon>Magnoliopsida</taxon>
        <taxon>eudicotyledons</taxon>
        <taxon>Gunneridae</taxon>
        <taxon>Pentapetalae</taxon>
        <taxon>rosids</taxon>
        <taxon>malvids</taxon>
        <taxon>Sapindales</taxon>
        <taxon>Anacardiaceae</taxon>
        <taxon>Pistacia</taxon>
    </lineage>
</organism>
<dbReference type="EMBL" id="CM047902">
    <property type="protein sequence ID" value="KAJ0096036.1"/>
    <property type="molecule type" value="Genomic_DNA"/>
</dbReference>
<dbReference type="Proteomes" id="UP001164250">
    <property type="component" value="Chromosome 6"/>
</dbReference>
<comment type="caution">
    <text evidence="1">The sequence shown here is derived from an EMBL/GenBank/DDBJ whole genome shotgun (WGS) entry which is preliminary data.</text>
</comment>